<dbReference type="SUPFAM" id="SSF81296">
    <property type="entry name" value="E set domains"/>
    <property type="match status" value="1"/>
</dbReference>
<dbReference type="Gene3D" id="3.90.420.10">
    <property type="entry name" value="Oxidoreductase, molybdopterin-binding domain"/>
    <property type="match status" value="1"/>
</dbReference>
<dbReference type="Pfam" id="PF00174">
    <property type="entry name" value="Oxidored_molyb"/>
    <property type="match status" value="1"/>
</dbReference>
<dbReference type="PANTHER" id="PTHR19372:SF7">
    <property type="entry name" value="SULFITE OXIDASE, MITOCHONDRIAL"/>
    <property type="match status" value="1"/>
</dbReference>
<evidence type="ECO:0000256" key="2">
    <source>
        <dbReference type="ARBA" id="ARBA00022505"/>
    </source>
</evidence>
<dbReference type="PRINTS" id="PR00407">
    <property type="entry name" value="EUMOPTERIN"/>
</dbReference>
<dbReference type="GO" id="GO:0006790">
    <property type="term" value="P:sulfur compound metabolic process"/>
    <property type="evidence" value="ECO:0007669"/>
    <property type="project" value="TreeGrafter"/>
</dbReference>
<keyword evidence="6" id="KW-0408">Iron</keyword>
<dbReference type="InterPro" id="IPR005066">
    <property type="entry name" value="MoCF_OxRdtse_dimer"/>
</dbReference>
<dbReference type="GO" id="GO:0008482">
    <property type="term" value="F:sulfite oxidase activity"/>
    <property type="evidence" value="ECO:0007669"/>
    <property type="project" value="TreeGrafter"/>
</dbReference>
<evidence type="ECO:0000313" key="9">
    <source>
        <dbReference type="EMBL" id="HGT41045.1"/>
    </source>
</evidence>
<dbReference type="InterPro" id="IPR000572">
    <property type="entry name" value="OxRdtase_Mopterin-bd_dom"/>
</dbReference>
<accession>A0A7C4QSC1</accession>
<dbReference type="PANTHER" id="PTHR19372">
    <property type="entry name" value="SULFITE REDUCTASE"/>
    <property type="match status" value="1"/>
</dbReference>
<comment type="caution">
    <text evidence="9">The sequence shown here is derived from an EMBL/GenBank/DDBJ whole genome shotgun (WGS) entry which is preliminary data.</text>
</comment>
<feature type="domain" description="Oxidoreductase molybdopterin-binding" evidence="7">
    <location>
        <begin position="77"/>
        <end position="257"/>
    </location>
</feature>
<dbReference type="Pfam" id="PF03404">
    <property type="entry name" value="Mo-co_dimer"/>
    <property type="match status" value="1"/>
</dbReference>
<evidence type="ECO:0000256" key="6">
    <source>
        <dbReference type="ARBA" id="ARBA00023004"/>
    </source>
</evidence>
<dbReference type="InterPro" id="IPR022407">
    <property type="entry name" value="OxRdtase_Mopterin_BS"/>
</dbReference>
<dbReference type="SUPFAM" id="SSF56524">
    <property type="entry name" value="Oxidoreductase molybdopterin-binding domain"/>
    <property type="match status" value="1"/>
</dbReference>
<evidence type="ECO:0000256" key="4">
    <source>
        <dbReference type="ARBA" id="ARBA00022723"/>
    </source>
</evidence>
<evidence type="ECO:0000259" key="7">
    <source>
        <dbReference type="Pfam" id="PF00174"/>
    </source>
</evidence>
<evidence type="ECO:0008006" key="10">
    <source>
        <dbReference type="Google" id="ProtNLM"/>
    </source>
</evidence>
<organism evidence="9">
    <name type="scientific">Schlesneria paludicola</name>
    <dbReference type="NCBI Taxonomy" id="360056"/>
    <lineage>
        <taxon>Bacteria</taxon>
        <taxon>Pseudomonadati</taxon>
        <taxon>Planctomycetota</taxon>
        <taxon>Planctomycetia</taxon>
        <taxon>Planctomycetales</taxon>
        <taxon>Planctomycetaceae</taxon>
        <taxon>Schlesneria</taxon>
    </lineage>
</organism>
<dbReference type="PROSITE" id="PS00559">
    <property type="entry name" value="MOLYBDOPTERIN_EUK"/>
    <property type="match status" value="1"/>
</dbReference>
<dbReference type="GO" id="GO:0020037">
    <property type="term" value="F:heme binding"/>
    <property type="evidence" value="ECO:0007669"/>
    <property type="project" value="TreeGrafter"/>
</dbReference>
<keyword evidence="5" id="KW-0560">Oxidoreductase</keyword>
<sequence length="400" mass="44083">MTLWPAEFRVDRRSWLMHTALAATALAGGVPRPLWGEAGTRKRLITRQESPFNGEPPLDQLAHAWLTPWELFFVRSHGAIPQLDPQTYRLEIQGLVERPGSFSLAELRDRFRFTTVFATLTCAGNRRDEFSAEQPIAGLQWNAGAIGHAQWGGIRLADVLRAAGLKPEAQYVWFEGADEIDDPLRHASAPFGGSLSLEKALADTPATPGALLAWQMQQQPLTSEHGAPLRLVVPGYIGARSVKWLQRIVVSAQPSPNRFVARDYKLLYSGTDEEISSTGPILEYLLNSAIAFPVPGARLQGDRVLARGYALAGGQPGCQIAQVEVSSDGGQSWRTAQLTSPRREFSWVTWSSTLPLTPGPNTLLVRATDSTGQTQPEHARWNVKGYQNNGWHRITVIREA</sequence>
<keyword evidence="3" id="KW-0349">Heme</keyword>
<dbReference type="AlphaFoldDB" id="A0A7C4QSC1"/>
<feature type="domain" description="Moybdenum cofactor oxidoreductase dimerisation" evidence="8">
    <location>
        <begin position="281"/>
        <end position="398"/>
    </location>
</feature>
<dbReference type="InterPro" id="IPR008335">
    <property type="entry name" value="Mopterin_OxRdtase_euk"/>
</dbReference>
<evidence type="ECO:0000256" key="5">
    <source>
        <dbReference type="ARBA" id="ARBA00023002"/>
    </source>
</evidence>
<protein>
    <recommendedName>
        <fullName evidence="10">Sulfite oxidase</fullName>
    </recommendedName>
</protein>
<dbReference type="EMBL" id="DSVQ01000019">
    <property type="protein sequence ID" value="HGT41045.1"/>
    <property type="molecule type" value="Genomic_DNA"/>
</dbReference>
<dbReference type="InterPro" id="IPR036374">
    <property type="entry name" value="OxRdtase_Mopterin-bd_sf"/>
</dbReference>
<dbReference type="Gene3D" id="2.60.40.650">
    <property type="match status" value="1"/>
</dbReference>
<evidence type="ECO:0000256" key="3">
    <source>
        <dbReference type="ARBA" id="ARBA00022617"/>
    </source>
</evidence>
<reference evidence="9" key="1">
    <citation type="journal article" date="2020" name="mSystems">
        <title>Genome- and Community-Level Interaction Insights into Carbon Utilization and Element Cycling Functions of Hydrothermarchaeota in Hydrothermal Sediment.</title>
        <authorList>
            <person name="Zhou Z."/>
            <person name="Liu Y."/>
            <person name="Xu W."/>
            <person name="Pan J."/>
            <person name="Luo Z.H."/>
            <person name="Li M."/>
        </authorList>
    </citation>
    <scope>NUCLEOTIDE SEQUENCE [LARGE SCALE GENOMIC DNA]</scope>
    <source>
        <strain evidence="9">SpSt-508</strain>
    </source>
</reference>
<comment type="cofactor">
    <cofactor evidence="1">
        <name>Mo-molybdopterin</name>
        <dbReference type="ChEBI" id="CHEBI:71302"/>
    </cofactor>
</comment>
<evidence type="ECO:0000256" key="1">
    <source>
        <dbReference type="ARBA" id="ARBA00001924"/>
    </source>
</evidence>
<dbReference type="GO" id="GO:0030151">
    <property type="term" value="F:molybdenum ion binding"/>
    <property type="evidence" value="ECO:0007669"/>
    <property type="project" value="InterPro"/>
</dbReference>
<dbReference type="GO" id="GO:0043546">
    <property type="term" value="F:molybdopterin cofactor binding"/>
    <property type="evidence" value="ECO:0007669"/>
    <property type="project" value="InterPro"/>
</dbReference>
<keyword evidence="4" id="KW-0479">Metal-binding</keyword>
<name>A0A7C4QSC1_9PLAN</name>
<dbReference type="InterPro" id="IPR014756">
    <property type="entry name" value="Ig_E-set"/>
</dbReference>
<keyword evidence="2" id="KW-0500">Molybdenum</keyword>
<gene>
    <name evidence="9" type="ORF">ENS64_17505</name>
</gene>
<proteinExistence type="predicted"/>
<evidence type="ECO:0000259" key="8">
    <source>
        <dbReference type="Pfam" id="PF03404"/>
    </source>
</evidence>
<dbReference type="CDD" id="cd02110">
    <property type="entry name" value="SO_family_Moco_dimer"/>
    <property type="match status" value="1"/>
</dbReference>